<proteinExistence type="predicted"/>
<sequence length="229" mass="25559">MVKWDYMEEQATAQESTIDPAPQNGATETSMPIPSPMTDSSGLPSPLPIEAVPLSDFSPSVSLGDEPQVVVREIVREVPVEVVREVPVEKIVEKIIEKPVEVIKEVPVEKVVERIVEKPVEKIVERVVEKPVEVVKEVPVYDEAQAQAENKRLLTGSRVQALAARRTKRDEKFEKILTFVRVHGSVTNDEAQILLGIPHRSATRYLTLLARQGKLKKEGRGKSTRYSPV</sequence>
<dbReference type="Proteomes" id="UP000178264">
    <property type="component" value="Unassembled WGS sequence"/>
</dbReference>
<dbReference type="AlphaFoldDB" id="A0A1F7VEH4"/>
<dbReference type="EMBL" id="MGER01000009">
    <property type="protein sequence ID" value="OGL88841.1"/>
    <property type="molecule type" value="Genomic_DNA"/>
</dbReference>
<evidence type="ECO:0000313" key="3">
    <source>
        <dbReference type="Proteomes" id="UP000178264"/>
    </source>
</evidence>
<organism evidence="2 3">
    <name type="scientific">Candidatus Uhrbacteria bacterium RIFCSPLOWO2_02_FULL_49_11</name>
    <dbReference type="NCBI Taxonomy" id="1802409"/>
    <lineage>
        <taxon>Bacteria</taxon>
        <taxon>Candidatus Uhriibacteriota</taxon>
    </lineage>
</organism>
<feature type="compositionally biased region" description="Polar residues" evidence="1">
    <location>
        <begin position="24"/>
        <end position="43"/>
    </location>
</feature>
<comment type="caution">
    <text evidence="2">The sequence shown here is derived from an EMBL/GenBank/DDBJ whole genome shotgun (WGS) entry which is preliminary data.</text>
</comment>
<feature type="region of interest" description="Disordered" evidence="1">
    <location>
        <begin position="1"/>
        <end position="49"/>
    </location>
</feature>
<accession>A0A1F7VEH4</accession>
<reference evidence="2 3" key="1">
    <citation type="journal article" date="2016" name="Nat. Commun.">
        <title>Thousands of microbial genomes shed light on interconnected biogeochemical processes in an aquifer system.</title>
        <authorList>
            <person name="Anantharaman K."/>
            <person name="Brown C.T."/>
            <person name="Hug L.A."/>
            <person name="Sharon I."/>
            <person name="Castelle C.J."/>
            <person name="Probst A.J."/>
            <person name="Thomas B.C."/>
            <person name="Singh A."/>
            <person name="Wilkins M.J."/>
            <person name="Karaoz U."/>
            <person name="Brodie E.L."/>
            <person name="Williams K.H."/>
            <person name="Hubbard S.S."/>
            <person name="Banfield J.F."/>
        </authorList>
    </citation>
    <scope>NUCLEOTIDE SEQUENCE [LARGE SCALE GENOMIC DNA]</scope>
</reference>
<evidence type="ECO:0000313" key="2">
    <source>
        <dbReference type="EMBL" id="OGL88841.1"/>
    </source>
</evidence>
<dbReference type="InterPro" id="IPR036388">
    <property type="entry name" value="WH-like_DNA-bd_sf"/>
</dbReference>
<name>A0A1F7VEH4_9BACT</name>
<dbReference type="Gene3D" id="1.10.10.10">
    <property type="entry name" value="Winged helix-like DNA-binding domain superfamily/Winged helix DNA-binding domain"/>
    <property type="match status" value="1"/>
</dbReference>
<gene>
    <name evidence="2" type="ORF">A3I42_01180</name>
</gene>
<protein>
    <submittedName>
        <fullName evidence="2">Uncharacterized protein</fullName>
    </submittedName>
</protein>
<evidence type="ECO:0000256" key="1">
    <source>
        <dbReference type="SAM" id="MobiDB-lite"/>
    </source>
</evidence>